<keyword evidence="2" id="KW-1185">Reference proteome</keyword>
<proteinExistence type="predicted"/>
<evidence type="ECO:0000313" key="2">
    <source>
        <dbReference type="Proteomes" id="UP001358586"/>
    </source>
</evidence>
<name>A0ABR0PNM2_GOSAR</name>
<dbReference type="EMBL" id="JARKNE010000006">
    <property type="protein sequence ID" value="KAK5825973.1"/>
    <property type="molecule type" value="Genomic_DNA"/>
</dbReference>
<comment type="caution">
    <text evidence="1">The sequence shown here is derived from an EMBL/GenBank/DDBJ whole genome shotgun (WGS) entry which is preliminary data.</text>
</comment>
<protein>
    <submittedName>
        <fullName evidence="1">Uncharacterized protein</fullName>
    </submittedName>
</protein>
<evidence type="ECO:0000313" key="1">
    <source>
        <dbReference type="EMBL" id="KAK5825973.1"/>
    </source>
</evidence>
<accession>A0ABR0PNM2</accession>
<reference evidence="1 2" key="1">
    <citation type="submission" date="2023-03" db="EMBL/GenBank/DDBJ databases">
        <title>WGS of Gossypium arboreum.</title>
        <authorList>
            <person name="Yu D."/>
        </authorList>
    </citation>
    <scope>NUCLEOTIDE SEQUENCE [LARGE SCALE GENOMIC DNA]</scope>
    <source>
        <tissue evidence="1">Leaf</tissue>
    </source>
</reference>
<dbReference type="Proteomes" id="UP001358586">
    <property type="component" value="Chromosome 6"/>
</dbReference>
<gene>
    <name evidence="1" type="ORF">PVK06_020867</name>
</gene>
<organism evidence="1 2">
    <name type="scientific">Gossypium arboreum</name>
    <name type="common">Tree cotton</name>
    <name type="synonym">Gossypium nanking</name>
    <dbReference type="NCBI Taxonomy" id="29729"/>
    <lineage>
        <taxon>Eukaryota</taxon>
        <taxon>Viridiplantae</taxon>
        <taxon>Streptophyta</taxon>
        <taxon>Embryophyta</taxon>
        <taxon>Tracheophyta</taxon>
        <taxon>Spermatophyta</taxon>
        <taxon>Magnoliopsida</taxon>
        <taxon>eudicotyledons</taxon>
        <taxon>Gunneridae</taxon>
        <taxon>Pentapetalae</taxon>
        <taxon>rosids</taxon>
        <taxon>malvids</taxon>
        <taxon>Malvales</taxon>
        <taxon>Malvaceae</taxon>
        <taxon>Malvoideae</taxon>
        <taxon>Gossypium</taxon>
    </lineage>
</organism>
<sequence length="90" mass="11051">MDMGRPTLHLVYEMWDEMIEKVKTTIYRHDGKKGNEISIFYEVLNEVPNRLPPDKDVEISEERNKFLRRNFPSTEERKMTFQKFARFWEH</sequence>